<evidence type="ECO:0000313" key="5">
    <source>
        <dbReference type="EMBL" id="SDN47066.1"/>
    </source>
</evidence>
<dbReference type="InterPro" id="IPR011711">
    <property type="entry name" value="GntR_C"/>
</dbReference>
<keyword evidence="3" id="KW-0804">Transcription</keyword>
<dbReference type="SUPFAM" id="SSF46785">
    <property type="entry name" value="Winged helix' DNA-binding domain"/>
    <property type="match status" value="1"/>
</dbReference>
<dbReference type="Pfam" id="PF07729">
    <property type="entry name" value="FCD"/>
    <property type="match status" value="1"/>
</dbReference>
<protein>
    <submittedName>
        <fullName evidence="5">DNA-binding transcriptional regulator, GntR family</fullName>
    </submittedName>
</protein>
<dbReference type="RefSeq" id="WP_093856746.1">
    <property type="nucleotide sequence ID" value="NZ_BJVZ01000008.1"/>
</dbReference>
<evidence type="ECO:0000256" key="2">
    <source>
        <dbReference type="ARBA" id="ARBA00023125"/>
    </source>
</evidence>
<gene>
    <name evidence="5" type="ORF">SAMN05216498_2320</name>
</gene>
<dbReference type="SUPFAM" id="SSF48008">
    <property type="entry name" value="GntR ligand-binding domain-like"/>
    <property type="match status" value="1"/>
</dbReference>
<sequence>MIKTMKTKDILYQELKQKIINSDLEPNMPIVEDNISKEFGVSRTPLREALQRLELEDWLVKQRNGRLKVSPVSVNEVKEIFQVRSRIEGLVATEATKKATSKDVEELKRITDLITHAADTDQRSEVVRFGSEFHNYLYELSEHQTAKKLLGQLNDHINRYRRIGPTKSSDRSKSAANEHRQIFEFFASGDHENCGKSMETHINNSLNAAVNSIESYLKLTKENEE</sequence>
<organism evidence="5 6">
    <name type="scientific">Tenuibacillus multivorans</name>
    <dbReference type="NCBI Taxonomy" id="237069"/>
    <lineage>
        <taxon>Bacteria</taxon>
        <taxon>Bacillati</taxon>
        <taxon>Bacillota</taxon>
        <taxon>Bacilli</taxon>
        <taxon>Bacillales</taxon>
        <taxon>Bacillaceae</taxon>
        <taxon>Tenuibacillus</taxon>
    </lineage>
</organism>
<dbReference type="GO" id="GO:0003700">
    <property type="term" value="F:DNA-binding transcription factor activity"/>
    <property type="evidence" value="ECO:0007669"/>
    <property type="project" value="InterPro"/>
</dbReference>
<dbReference type="InterPro" id="IPR036388">
    <property type="entry name" value="WH-like_DNA-bd_sf"/>
</dbReference>
<dbReference type="GO" id="GO:0003677">
    <property type="term" value="F:DNA binding"/>
    <property type="evidence" value="ECO:0007669"/>
    <property type="project" value="UniProtKB-KW"/>
</dbReference>
<evidence type="ECO:0000256" key="1">
    <source>
        <dbReference type="ARBA" id="ARBA00023015"/>
    </source>
</evidence>
<dbReference type="PANTHER" id="PTHR43537">
    <property type="entry name" value="TRANSCRIPTIONAL REGULATOR, GNTR FAMILY"/>
    <property type="match status" value="1"/>
</dbReference>
<dbReference type="Gene3D" id="1.10.10.10">
    <property type="entry name" value="Winged helix-like DNA-binding domain superfamily/Winged helix DNA-binding domain"/>
    <property type="match status" value="1"/>
</dbReference>
<evidence type="ECO:0000313" key="6">
    <source>
        <dbReference type="Proteomes" id="UP000199334"/>
    </source>
</evidence>
<keyword evidence="1" id="KW-0805">Transcription regulation</keyword>
<dbReference type="PANTHER" id="PTHR43537:SF24">
    <property type="entry name" value="GLUCONATE OPERON TRANSCRIPTIONAL REPRESSOR"/>
    <property type="match status" value="1"/>
</dbReference>
<dbReference type="EMBL" id="FNIG01000005">
    <property type="protein sequence ID" value="SDN47066.1"/>
    <property type="molecule type" value="Genomic_DNA"/>
</dbReference>
<dbReference type="OrthoDB" id="9781630at2"/>
<dbReference type="SMART" id="SM00895">
    <property type="entry name" value="FCD"/>
    <property type="match status" value="1"/>
</dbReference>
<dbReference type="InterPro" id="IPR000524">
    <property type="entry name" value="Tscrpt_reg_HTH_GntR"/>
</dbReference>
<reference evidence="5 6" key="1">
    <citation type="submission" date="2016-10" db="EMBL/GenBank/DDBJ databases">
        <authorList>
            <person name="de Groot N.N."/>
        </authorList>
    </citation>
    <scope>NUCLEOTIDE SEQUENCE [LARGE SCALE GENOMIC DNA]</scope>
    <source>
        <strain evidence="5 6">CGMCC 1.3442</strain>
    </source>
</reference>
<dbReference type="STRING" id="237069.SAMN05216498_2320"/>
<keyword evidence="6" id="KW-1185">Reference proteome</keyword>
<evidence type="ECO:0000259" key="4">
    <source>
        <dbReference type="PROSITE" id="PS50949"/>
    </source>
</evidence>
<dbReference type="Gene3D" id="1.20.120.530">
    <property type="entry name" value="GntR ligand-binding domain-like"/>
    <property type="match status" value="1"/>
</dbReference>
<dbReference type="AlphaFoldDB" id="A0A1H0BN49"/>
<dbReference type="Proteomes" id="UP000199334">
    <property type="component" value="Unassembled WGS sequence"/>
</dbReference>
<dbReference type="Pfam" id="PF00392">
    <property type="entry name" value="GntR"/>
    <property type="match status" value="1"/>
</dbReference>
<proteinExistence type="predicted"/>
<dbReference type="PROSITE" id="PS50949">
    <property type="entry name" value="HTH_GNTR"/>
    <property type="match status" value="1"/>
</dbReference>
<evidence type="ECO:0000256" key="3">
    <source>
        <dbReference type="ARBA" id="ARBA00023163"/>
    </source>
</evidence>
<keyword evidence="2 5" id="KW-0238">DNA-binding</keyword>
<feature type="domain" description="HTH gntR-type" evidence="4">
    <location>
        <begin position="5"/>
        <end position="72"/>
    </location>
</feature>
<dbReference type="InterPro" id="IPR036390">
    <property type="entry name" value="WH_DNA-bd_sf"/>
</dbReference>
<accession>A0A1H0BN49</accession>
<dbReference type="InterPro" id="IPR008920">
    <property type="entry name" value="TF_FadR/GntR_C"/>
</dbReference>
<name>A0A1H0BN49_9BACI</name>
<dbReference type="SMART" id="SM00345">
    <property type="entry name" value="HTH_GNTR"/>
    <property type="match status" value="1"/>
</dbReference>